<evidence type="ECO:0000313" key="7">
    <source>
        <dbReference type="Proteomes" id="UP000677913"/>
    </source>
</evidence>
<keyword evidence="4" id="KW-0479">Metal-binding</keyword>
<evidence type="ECO:0000259" key="5">
    <source>
        <dbReference type="PROSITE" id="PS50905"/>
    </source>
</evidence>
<dbReference type="Gene3D" id="1.20.1260.10">
    <property type="match status" value="1"/>
</dbReference>
<dbReference type="InterPro" id="IPR012347">
    <property type="entry name" value="Ferritin-like"/>
</dbReference>
<evidence type="ECO:0000256" key="4">
    <source>
        <dbReference type="PIRSR" id="PIRSR018063-50"/>
    </source>
</evidence>
<dbReference type="GO" id="GO:0004322">
    <property type="term" value="F:ferroxidase activity"/>
    <property type="evidence" value="ECO:0007669"/>
    <property type="project" value="TreeGrafter"/>
</dbReference>
<organism evidence="6 7">
    <name type="scientific">Actinocrinis puniceicyclus</name>
    <dbReference type="NCBI Taxonomy" id="977794"/>
    <lineage>
        <taxon>Bacteria</taxon>
        <taxon>Bacillati</taxon>
        <taxon>Actinomycetota</taxon>
        <taxon>Actinomycetes</taxon>
        <taxon>Catenulisporales</taxon>
        <taxon>Actinospicaceae</taxon>
        <taxon>Actinocrinis</taxon>
    </lineage>
</organism>
<dbReference type="PROSITE" id="PS50905">
    <property type="entry name" value="FERRITIN_LIKE"/>
    <property type="match status" value="1"/>
</dbReference>
<dbReference type="EMBL" id="JAGSXH010000001">
    <property type="protein sequence ID" value="MBS2961427.1"/>
    <property type="molecule type" value="Genomic_DNA"/>
</dbReference>
<dbReference type="CDD" id="cd00657">
    <property type="entry name" value="Ferritin_like"/>
    <property type="match status" value="1"/>
</dbReference>
<sequence>MNPAQPFLSDIETLRAKAREQMDKGPVTAAYGADIDRVLDVLNQSLATELVCVLRYRQHHFAATGLNATPVAQEFLEHADEEQQHADMLAGRIVQLGGVPDMNPQTLTGRAHSQYVTARELRAMIEENLVAERIAVAAYTEIIAWLGDGDPTTRRVFEEILATEEEHAEDMLSLLEQS</sequence>
<feature type="binding site" evidence="4">
    <location>
        <position position="85"/>
    </location>
    <ligand>
        <name>Fe cation</name>
        <dbReference type="ChEBI" id="CHEBI:24875"/>
    </ligand>
</feature>
<reference evidence="6" key="1">
    <citation type="submission" date="2021-04" db="EMBL/GenBank/DDBJ databases">
        <title>Genome based classification of Actinospica acidithermotolerans sp. nov., an actinobacterium isolated from an Indonesian hot spring.</title>
        <authorList>
            <person name="Kusuma A.B."/>
            <person name="Putra K.E."/>
            <person name="Nafisah S."/>
            <person name="Loh J."/>
            <person name="Nouioui I."/>
            <person name="Goodfellow M."/>
        </authorList>
    </citation>
    <scope>NUCLEOTIDE SEQUENCE</scope>
    <source>
        <strain evidence="6">DSM 45618</strain>
    </source>
</reference>
<feature type="binding site" evidence="4">
    <location>
        <position position="132"/>
    </location>
    <ligand>
        <name>Fe cation</name>
        <dbReference type="ChEBI" id="CHEBI:24875"/>
    </ligand>
</feature>
<dbReference type="PIRSF" id="PIRSF018063">
    <property type="entry name" value="Ferrtn_UCP018063"/>
    <property type="match status" value="1"/>
</dbReference>
<evidence type="ECO:0000256" key="3">
    <source>
        <dbReference type="ARBA" id="ARBA00023004"/>
    </source>
</evidence>
<dbReference type="GO" id="GO:0020037">
    <property type="term" value="F:heme binding"/>
    <property type="evidence" value="ECO:0007669"/>
    <property type="project" value="TreeGrafter"/>
</dbReference>
<dbReference type="PANTHER" id="PTHR30295">
    <property type="entry name" value="BACTERIOFERRITIN"/>
    <property type="match status" value="1"/>
</dbReference>
<name>A0A8J7WKK1_9ACTN</name>
<dbReference type="GO" id="GO:0005829">
    <property type="term" value="C:cytosol"/>
    <property type="evidence" value="ECO:0007669"/>
    <property type="project" value="TreeGrafter"/>
</dbReference>
<evidence type="ECO:0000256" key="2">
    <source>
        <dbReference type="ARBA" id="ARBA00022434"/>
    </source>
</evidence>
<dbReference type="SUPFAM" id="SSF47240">
    <property type="entry name" value="Ferritin-like"/>
    <property type="match status" value="1"/>
</dbReference>
<accession>A0A8J7WKK1</accession>
<evidence type="ECO:0000256" key="1">
    <source>
        <dbReference type="ARBA" id="ARBA00001970"/>
    </source>
</evidence>
<feature type="domain" description="Ferritin-like diiron" evidence="5">
    <location>
        <begin position="32"/>
        <end position="178"/>
    </location>
</feature>
<feature type="binding site" evidence="4">
    <location>
        <position position="167"/>
    </location>
    <ligand>
        <name>Fe cation</name>
        <dbReference type="ChEBI" id="CHEBI:24875"/>
    </ligand>
</feature>
<keyword evidence="7" id="KW-1185">Reference proteome</keyword>
<dbReference type="Proteomes" id="UP000677913">
    <property type="component" value="Unassembled WGS sequence"/>
</dbReference>
<protein>
    <submittedName>
        <fullName evidence="6">Bacterioferritin</fullName>
    </submittedName>
</protein>
<dbReference type="GO" id="GO:0008199">
    <property type="term" value="F:ferric iron binding"/>
    <property type="evidence" value="ECO:0007669"/>
    <property type="project" value="InterPro"/>
</dbReference>
<gene>
    <name evidence="6" type="ORF">KGA66_00115</name>
</gene>
<dbReference type="AlphaFoldDB" id="A0A8J7WKK1"/>
<proteinExistence type="predicted"/>
<evidence type="ECO:0000313" key="6">
    <source>
        <dbReference type="EMBL" id="MBS2961427.1"/>
    </source>
</evidence>
<dbReference type="InterPro" id="IPR009078">
    <property type="entry name" value="Ferritin-like_SF"/>
</dbReference>
<dbReference type="GO" id="GO:0006879">
    <property type="term" value="P:intracellular iron ion homeostasis"/>
    <property type="evidence" value="ECO:0007669"/>
    <property type="project" value="UniProtKB-KW"/>
</dbReference>
<dbReference type="InterPro" id="IPR008331">
    <property type="entry name" value="Ferritin_DPS_dom"/>
</dbReference>
<comment type="caution">
    <text evidence="6">The sequence shown here is derived from an EMBL/GenBank/DDBJ whole genome shotgun (WGS) entry which is preliminary data.</text>
</comment>
<feature type="binding site" evidence="4">
    <location>
        <position position="49"/>
    </location>
    <ligand>
        <name>Fe cation</name>
        <dbReference type="ChEBI" id="CHEBI:24875"/>
    </ligand>
</feature>
<dbReference type="PANTHER" id="PTHR30295:SF1">
    <property type="entry name" value="DNA PROTECTION DURING STARVATION PROTEIN"/>
    <property type="match status" value="1"/>
</dbReference>
<feature type="binding site" evidence="4">
    <location>
        <position position="164"/>
    </location>
    <ligand>
        <name>Fe cation</name>
        <dbReference type="ChEBI" id="CHEBI:24875"/>
    </ligand>
</feature>
<dbReference type="InterPro" id="IPR009040">
    <property type="entry name" value="Ferritin-like_diiron"/>
</dbReference>
<dbReference type="InterPro" id="IPR014490">
    <property type="entry name" value="Dps-like"/>
</dbReference>
<dbReference type="Pfam" id="PF00210">
    <property type="entry name" value="Ferritin"/>
    <property type="match status" value="1"/>
</dbReference>
<keyword evidence="2" id="KW-0409">Iron storage</keyword>
<comment type="cofactor">
    <cofactor evidence="1">
        <name>heme b</name>
        <dbReference type="ChEBI" id="CHEBI:60344"/>
    </cofactor>
</comment>
<keyword evidence="3 4" id="KW-0408">Iron</keyword>